<dbReference type="InterPro" id="IPR017475">
    <property type="entry name" value="EPS_sugar_tfrase"/>
</dbReference>
<dbReference type="EMBL" id="JACHXU010000002">
    <property type="protein sequence ID" value="MBB3204803.1"/>
    <property type="molecule type" value="Genomic_DNA"/>
</dbReference>
<feature type="transmembrane region" description="Helical" evidence="9">
    <location>
        <begin position="146"/>
        <end position="163"/>
    </location>
</feature>
<evidence type="ECO:0000259" key="10">
    <source>
        <dbReference type="Pfam" id="PF02397"/>
    </source>
</evidence>
<feature type="transmembrane region" description="Helical" evidence="9">
    <location>
        <begin position="87"/>
        <end position="110"/>
    </location>
</feature>
<evidence type="ECO:0000256" key="6">
    <source>
        <dbReference type="ARBA" id="ARBA00022692"/>
    </source>
</evidence>
<dbReference type="NCBIfam" id="TIGR03025">
    <property type="entry name" value="EPS_sugtrans"/>
    <property type="match status" value="1"/>
</dbReference>
<evidence type="ECO:0000256" key="9">
    <source>
        <dbReference type="SAM" id="Phobius"/>
    </source>
</evidence>
<evidence type="ECO:0000256" key="4">
    <source>
        <dbReference type="ARBA" id="ARBA00022475"/>
    </source>
</evidence>
<comment type="similarity">
    <text evidence="3">Belongs to the bacterial sugar transferase family.</text>
</comment>
<accession>A0A7W5H453</accession>
<keyword evidence="12" id="KW-1185">Reference proteome</keyword>
<dbReference type="PANTHER" id="PTHR30576">
    <property type="entry name" value="COLANIC BIOSYNTHESIS UDP-GLUCOSE LIPID CARRIER TRANSFERASE"/>
    <property type="match status" value="1"/>
</dbReference>
<proteinExistence type="inferred from homology"/>
<evidence type="ECO:0000256" key="7">
    <source>
        <dbReference type="ARBA" id="ARBA00022989"/>
    </source>
</evidence>
<name>A0A7W5H453_9BACT</name>
<evidence type="ECO:0000256" key="1">
    <source>
        <dbReference type="ARBA" id="ARBA00004141"/>
    </source>
</evidence>
<dbReference type="GO" id="GO:0016780">
    <property type="term" value="F:phosphotransferase activity, for other substituted phosphate groups"/>
    <property type="evidence" value="ECO:0007669"/>
    <property type="project" value="TreeGrafter"/>
</dbReference>
<feature type="transmembrane region" description="Helical" evidence="9">
    <location>
        <begin position="122"/>
        <end position="140"/>
    </location>
</feature>
<dbReference type="AlphaFoldDB" id="A0A7W5H453"/>
<sequence length="506" mass="56500">MRLPQSLSVTRFVERRGVVLQEPSTAGDVDVLHVRTPTEEAVVESAWHTVRQIATYAVMIVSDAVTLLLAMVLAVSIWGLGSGFDPLWMYCVSASVMFASFAMLGLYPGIGMTPAVEIRQTSMVVCVVMSTFAAATLLHARDPWMLVQVGLVWMALLIALPVSRGVTRSLLSRTNWWGAPTVIFGTGETGVSIYESLRDNPTWGLRPIGIVDDSIRSEAAAQGYLGRTSEVPDLVREFGVTWCVVAMPDRPREEILRLVDDYAGMIPHTLVVPDLAGLPSLWTGAADCGGYPGLQLKERLLMPVPQVIKRGTDVLLTLLVVLMCVPLMVILAAIVKLTSKGPVFYAQQRLGLHGKPFRAWKFRTMVPNADAILEEYLQNHEELRQEWERDHKLKKDPRVTLVGRFLRKTSLDELPQVWNVLLGEMSLVGPRPIVQAEVDRYGDCYDLYLRVRPGITGLWQVSGRNNTTYEERVQLDGYYVRNWSPWLDLCILLSTIRVVLLREGAF</sequence>
<dbReference type="Proteomes" id="UP000536179">
    <property type="component" value="Unassembled WGS sequence"/>
</dbReference>
<dbReference type="GO" id="GO:0005886">
    <property type="term" value="C:plasma membrane"/>
    <property type="evidence" value="ECO:0007669"/>
    <property type="project" value="UniProtKB-SubCell"/>
</dbReference>
<evidence type="ECO:0000313" key="11">
    <source>
        <dbReference type="EMBL" id="MBB3204803.1"/>
    </source>
</evidence>
<keyword evidence="5 11" id="KW-0808">Transferase</keyword>
<comment type="subcellular location">
    <subcellularLocation>
        <location evidence="2">Cell membrane</location>
    </subcellularLocation>
    <subcellularLocation>
        <location evidence="1">Membrane</location>
        <topology evidence="1">Multi-pass membrane protein</topology>
    </subcellularLocation>
</comment>
<dbReference type="Pfam" id="PF02397">
    <property type="entry name" value="Bac_transf"/>
    <property type="match status" value="1"/>
</dbReference>
<evidence type="ECO:0000256" key="3">
    <source>
        <dbReference type="ARBA" id="ARBA00006464"/>
    </source>
</evidence>
<feature type="domain" description="Bacterial sugar transferase" evidence="10">
    <location>
        <begin position="309"/>
        <end position="500"/>
    </location>
</feature>
<dbReference type="Pfam" id="PF13727">
    <property type="entry name" value="CoA_binding_3"/>
    <property type="match status" value="1"/>
</dbReference>
<dbReference type="GO" id="GO:0000271">
    <property type="term" value="P:polysaccharide biosynthetic process"/>
    <property type="evidence" value="ECO:0007669"/>
    <property type="project" value="InterPro"/>
</dbReference>
<keyword evidence="6 9" id="KW-0812">Transmembrane</keyword>
<dbReference type="InterPro" id="IPR003362">
    <property type="entry name" value="Bact_transf"/>
</dbReference>
<keyword evidence="4" id="KW-1003">Cell membrane</keyword>
<dbReference type="InterPro" id="IPR017472">
    <property type="entry name" value="Undecaprenyl-P_galact_Ptfrase"/>
</dbReference>
<keyword evidence="8 9" id="KW-0472">Membrane</keyword>
<evidence type="ECO:0000256" key="2">
    <source>
        <dbReference type="ARBA" id="ARBA00004236"/>
    </source>
</evidence>
<evidence type="ECO:0000313" key="12">
    <source>
        <dbReference type="Proteomes" id="UP000536179"/>
    </source>
</evidence>
<dbReference type="RefSeq" id="WP_221224844.1">
    <property type="nucleotide sequence ID" value="NZ_JACHXU010000002.1"/>
</dbReference>
<evidence type="ECO:0000256" key="8">
    <source>
        <dbReference type="ARBA" id="ARBA00023136"/>
    </source>
</evidence>
<evidence type="ECO:0000256" key="5">
    <source>
        <dbReference type="ARBA" id="ARBA00022679"/>
    </source>
</evidence>
<dbReference type="NCBIfam" id="TIGR03022">
    <property type="entry name" value="WbaP_sugtrans"/>
    <property type="match status" value="1"/>
</dbReference>
<reference evidence="11 12" key="1">
    <citation type="submission" date="2020-08" db="EMBL/GenBank/DDBJ databases">
        <title>Genomic Encyclopedia of Type Strains, Phase III (KMG-III): the genomes of soil and plant-associated and newly described type strains.</title>
        <authorList>
            <person name="Whitman W."/>
        </authorList>
    </citation>
    <scope>NUCLEOTIDE SEQUENCE [LARGE SCALE GENOMIC DNA]</scope>
    <source>
        <strain evidence="11 12">CECT 8075</strain>
    </source>
</reference>
<comment type="caution">
    <text evidence="11">The sequence shown here is derived from an EMBL/GenBank/DDBJ whole genome shotgun (WGS) entry which is preliminary data.</text>
</comment>
<feature type="transmembrane region" description="Helical" evidence="9">
    <location>
        <begin position="314"/>
        <end position="335"/>
    </location>
</feature>
<gene>
    <name evidence="11" type="ORF">FHS27_000570</name>
</gene>
<dbReference type="Gene3D" id="3.40.50.720">
    <property type="entry name" value="NAD(P)-binding Rossmann-like Domain"/>
    <property type="match status" value="1"/>
</dbReference>
<feature type="transmembrane region" description="Helical" evidence="9">
    <location>
        <begin position="56"/>
        <end position="81"/>
    </location>
</feature>
<protein>
    <submittedName>
        <fullName evidence="11">Undecaprenyl-phosphate galactose phosphotransferase WbaP</fullName>
    </submittedName>
</protein>
<dbReference type="PANTHER" id="PTHR30576:SF4">
    <property type="entry name" value="UNDECAPRENYL-PHOSPHATE GALACTOSE PHOSPHOTRANSFERASE"/>
    <property type="match status" value="1"/>
</dbReference>
<keyword evidence="7 9" id="KW-1133">Transmembrane helix</keyword>
<organism evidence="11 12">
    <name type="scientific">Aporhodopirellula rubra</name>
    <dbReference type="NCBI Taxonomy" id="980271"/>
    <lineage>
        <taxon>Bacteria</taxon>
        <taxon>Pseudomonadati</taxon>
        <taxon>Planctomycetota</taxon>
        <taxon>Planctomycetia</taxon>
        <taxon>Pirellulales</taxon>
        <taxon>Pirellulaceae</taxon>
        <taxon>Aporhodopirellula</taxon>
    </lineage>
</organism>